<dbReference type="PANTHER" id="PTHR42916">
    <property type="entry name" value="2-SUCCINYL-5-ENOLPYRUVYL-6-HYDROXY-3-CYCLOHEXENE-1-CARBOXYLATE SYNTHASE"/>
    <property type="match status" value="1"/>
</dbReference>
<dbReference type="InterPro" id="IPR029058">
    <property type="entry name" value="AB_hydrolase_fold"/>
</dbReference>
<dbReference type="Pfam" id="PF12697">
    <property type="entry name" value="Abhydrolase_6"/>
    <property type="match status" value="1"/>
</dbReference>
<dbReference type="AlphaFoldDB" id="A0A2A4X0T3"/>
<evidence type="ECO:0000259" key="2">
    <source>
        <dbReference type="Pfam" id="PF12697"/>
    </source>
</evidence>
<dbReference type="InterPro" id="IPR000073">
    <property type="entry name" value="AB_hydrolase_1"/>
</dbReference>
<evidence type="ECO:0000313" key="3">
    <source>
        <dbReference type="EMBL" id="PCI75695.1"/>
    </source>
</evidence>
<keyword evidence="1" id="KW-0456">Lyase</keyword>
<dbReference type="EMBL" id="NVUK01000042">
    <property type="protein sequence ID" value="PCI75695.1"/>
    <property type="molecule type" value="Genomic_DNA"/>
</dbReference>
<reference evidence="4" key="1">
    <citation type="submission" date="2017-08" db="EMBL/GenBank/DDBJ databases">
        <title>A dynamic microbial community with high functional redundancy inhabits the cold, oxic subseafloor aquifer.</title>
        <authorList>
            <person name="Tully B.J."/>
            <person name="Wheat C.G."/>
            <person name="Glazer B.T."/>
            <person name="Huber J.A."/>
        </authorList>
    </citation>
    <scope>NUCLEOTIDE SEQUENCE [LARGE SCALE GENOMIC DNA]</scope>
</reference>
<sequence>MTKPKSAVILIHGFLGHGDDWKFLASKYLQNYAVHLYNLPGHNGVKIPASSSLLNTILRQLHSIVKELHARGESVHLAGYSMGGRIAMHFKARYPHLVNKLILLSSNLGLDLLEEKEKKLAEQQRWGKMLVNQPLEFFLDQWYGSPLFNHFSLDKVTREKRLQHHKLDLATVFTKLSILNLPNLWLQPSPFFKDCLFFFGKKDIKYLKIGKRLKAEKKAYVIEVENASHALLLEKPDICGPLMNQFLNP</sequence>
<dbReference type="GO" id="GO:0016829">
    <property type="term" value="F:lyase activity"/>
    <property type="evidence" value="ECO:0007669"/>
    <property type="project" value="UniProtKB-KW"/>
</dbReference>
<protein>
    <recommendedName>
        <fullName evidence="2">AB hydrolase-1 domain-containing protein</fullName>
    </recommendedName>
</protein>
<gene>
    <name evidence="3" type="ORF">COB21_05365</name>
</gene>
<dbReference type="PANTHER" id="PTHR42916:SF1">
    <property type="entry name" value="PROTEIN PHYLLO, CHLOROPLASTIC"/>
    <property type="match status" value="1"/>
</dbReference>
<dbReference type="SUPFAM" id="SSF53474">
    <property type="entry name" value="alpha/beta-Hydrolases"/>
    <property type="match status" value="1"/>
</dbReference>
<feature type="domain" description="AB hydrolase-1" evidence="2">
    <location>
        <begin position="8"/>
        <end position="237"/>
    </location>
</feature>
<evidence type="ECO:0000313" key="4">
    <source>
        <dbReference type="Proteomes" id="UP000218775"/>
    </source>
</evidence>
<organism evidence="3 4">
    <name type="scientific">Aerophobetes bacterium</name>
    <dbReference type="NCBI Taxonomy" id="2030807"/>
    <lineage>
        <taxon>Bacteria</taxon>
        <taxon>Candidatus Aerophobota</taxon>
    </lineage>
</organism>
<dbReference type="Gene3D" id="3.40.50.1820">
    <property type="entry name" value="alpha/beta hydrolase"/>
    <property type="match status" value="1"/>
</dbReference>
<comment type="caution">
    <text evidence="3">The sequence shown here is derived from an EMBL/GenBank/DDBJ whole genome shotgun (WGS) entry which is preliminary data.</text>
</comment>
<name>A0A2A4X0T3_UNCAE</name>
<evidence type="ECO:0000256" key="1">
    <source>
        <dbReference type="ARBA" id="ARBA00023239"/>
    </source>
</evidence>
<accession>A0A2A4X0T3</accession>
<proteinExistence type="predicted"/>
<dbReference type="Proteomes" id="UP000218775">
    <property type="component" value="Unassembled WGS sequence"/>
</dbReference>